<dbReference type="PANTHER" id="PTHR21708">
    <property type="entry name" value="PROBABLE 2-DEHYDROPANTOATE 2-REDUCTASE"/>
    <property type="match status" value="1"/>
</dbReference>
<dbReference type="Gene3D" id="1.10.1040.10">
    <property type="entry name" value="N-(1-d-carboxylethyl)-l-norvaline Dehydrogenase, domain 2"/>
    <property type="match status" value="1"/>
</dbReference>
<proteinExistence type="inferred from homology"/>
<dbReference type="PANTHER" id="PTHR21708:SF26">
    <property type="entry name" value="2-DEHYDROPANTOATE 2-REDUCTASE"/>
    <property type="match status" value="1"/>
</dbReference>
<comment type="function">
    <text evidence="4">Catalyzes the NADPH-dependent reduction of ketopantoate into pantoic acid.</text>
</comment>
<dbReference type="InterPro" id="IPR013332">
    <property type="entry name" value="KPR_N"/>
</dbReference>
<dbReference type="InterPro" id="IPR013328">
    <property type="entry name" value="6PGD_dom2"/>
</dbReference>
<dbReference type="GO" id="GO:0005737">
    <property type="term" value="C:cytoplasm"/>
    <property type="evidence" value="ECO:0007669"/>
    <property type="project" value="TreeGrafter"/>
</dbReference>
<dbReference type="UniPathway" id="UPA00028">
    <property type="reaction ID" value="UER00004"/>
</dbReference>
<dbReference type="InterPro" id="IPR008927">
    <property type="entry name" value="6-PGluconate_DH-like_C_sf"/>
</dbReference>
<evidence type="ECO:0000259" key="5">
    <source>
        <dbReference type="Pfam" id="PF02558"/>
    </source>
</evidence>
<accession>A0A5B8NR29</accession>
<keyword evidence="2 4" id="KW-0521">NADP</keyword>
<dbReference type="InterPro" id="IPR003710">
    <property type="entry name" value="ApbA"/>
</dbReference>
<name>A0A5B8NR29_9CHRO</name>
<protein>
    <recommendedName>
        <fullName evidence="4">2-dehydropantoate 2-reductase</fullName>
        <ecNumber evidence="4">1.1.1.169</ecNumber>
    </recommendedName>
    <alternativeName>
        <fullName evidence="4">Ketopantoate reductase</fullName>
    </alternativeName>
</protein>
<comment type="pathway">
    <text evidence="4">Cofactor biosynthesis; (R)-pantothenate biosynthesis; (R)-pantoate from 3-methyl-2-oxobutanoate: step 2/2.</text>
</comment>
<dbReference type="InterPro" id="IPR013752">
    <property type="entry name" value="KPA_reductase"/>
</dbReference>
<feature type="domain" description="Ketopantoate reductase C-terminal" evidence="6">
    <location>
        <begin position="183"/>
        <end position="305"/>
    </location>
</feature>
<evidence type="ECO:0000256" key="4">
    <source>
        <dbReference type="RuleBase" id="RU362068"/>
    </source>
</evidence>
<dbReference type="AlphaFoldDB" id="A0A5B8NR29"/>
<dbReference type="Proteomes" id="UP000318453">
    <property type="component" value="Chromosome"/>
</dbReference>
<dbReference type="GO" id="GO:0015940">
    <property type="term" value="P:pantothenate biosynthetic process"/>
    <property type="evidence" value="ECO:0007669"/>
    <property type="project" value="UniProtKB-UniPathway"/>
</dbReference>
<dbReference type="EMBL" id="CP042326">
    <property type="protein sequence ID" value="QDZ40961.1"/>
    <property type="molecule type" value="Genomic_DNA"/>
</dbReference>
<sequence length="310" mass="33942">MSQRKYAIIGTGAIGGYYGARLQQAGFDVHFLVKSDYPLVKNQGLKIDSCDGDFTLPTVNAYDDPSLIPPCDVVVVALKATQNQILPNILPSILKKDGTVLLLQNGLGAEEKIASIIPNSIIGGLCFICSNKVGPGHIRHLDYGSIKMAQYCPNSGSAGITNELKAISLDFQQAGLEVNLSQDLLLTRWEKLAWNIPFNGLSALLEATTAEIMENPETRSLAEALAKEVVEGAKASDRALSQEFISNLMARTAKMKPYHTSMKLDRDQKRPLEVEAIFGNPLRVAKEKGIALPRIETLYQQLKFIDTKNR</sequence>
<comment type="similarity">
    <text evidence="1 4">Belongs to the ketopantoate reductase family.</text>
</comment>
<evidence type="ECO:0000256" key="3">
    <source>
        <dbReference type="ARBA" id="ARBA00023002"/>
    </source>
</evidence>
<dbReference type="GO" id="GO:0008677">
    <property type="term" value="F:2-dehydropantoate 2-reductase activity"/>
    <property type="evidence" value="ECO:0007669"/>
    <property type="project" value="UniProtKB-EC"/>
</dbReference>
<keyword evidence="3 4" id="KW-0560">Oxidoreductase</keyword>
<evidence type="ECO:0000259" key="6">
    <source>
        <dbReference type="Pfam" id="PF08546"/>
    </source>
</evidence>
<dbReference type="Gene3D" id="3.40.50.720">
    <property type="entry name" value="NAD(P)-binding Rossmann-like Domain"/>
    <property type="match status" value="1"/>
</dbReference>
<dbReference type="NCBIfam" id="TIGR00745">
    <property type="entry name" value="apbA_panE"/>
    <property type="match status" value="1"/>
</dbReference>
<dbReference type="NCBIfam" id="NF004887">
    <property type="entry name" value="PRK06249.1"/>
    <property type="match status" value="1"/>
</dbReference>
<dbReference type="OrthoDB" id="9793586at2"/>
<evidence type="ECO:0000256" key="1">
    <source>
        <dbReference type="ARBA" id="ARBA00007870"/>
    </source>
</evidence>
<dbReference type="EC" id="1.1.1.169" evidence="4"/>
<comment type="catalytic activity">
    <reaction evidence="4">
        <text>(R)-pantoate + NADP(+) = 2-dehydropantoate + NADPH + H(+)</text>
        <dbReference type="Rhea" id="RHEA:16233"/>
        <dbReference type="ChEBI" id="CHEBI:11561"/>
        <dbReference type="ChEBI" id="CHEBI:15378"/>
        <dbReference type="ChEBI" id="CHEBI:15980"/>
        <dbReference type="ChEBI" id="CHEBI:57783"/>
        <dbReference type="ChEBI" id="CHEBI:58349"/>
        <dbReference type="EC" id="1.1.1.169"/>
    </reaction>
</comment>
<dbReference type="Pfam" id="PF02558">
    <property type="entry name" value="ApbA"/>
    <property type="match status" value="1"/>
</dbReference>
<keyword evidence="8" id="KW-1185">Reference proteome</keyword>
<organism evidence="7 8">
    <name type="scientific">Euhalothece natronophila Z-M001</name>
    <dbReference type="NCBI Taxonomy" id="522448"/>
    <lineage>
        <taxon>Bacteria</taxon>
        <taxon>Bacillati</taxon>
        <taxon>Cyanobacteriota</taxon>
        <taxon>Cyanophyceae</taxon>
        <taxon>Oscillatoriophycideae</taxon>
        <taxon>Chroococcales</taxon>
        <taxon>Halothecacae</taxon>
        <taxon>Halothece cluster</taxon>
        <taxon>Euhalothece</taxon>
    </lineage>
</organism>
<dbReference type="SUPFAM" id="SSF51735">
    <property type="entry name" value="NAD(P)-binding Rossmann-fold domains"/>
    <property type="match status" value="1"/>
</dbReference>
<dbReference type="SUPFAM" id="SSF48179">
    <property type="entry name" value="6-phosphogluconate dehydrogenase C-terminal domain-like"/>
    <property type="match status" value="1"/>
</dbReference>
<dbReference type="FunFam" id="1.10.1040.10:FF:000017">
    <property type="entry name" value="2-dehydropantoate 2-reductase"/>
    <property type="match status" value="1"/>
</dbReference>
<gene>
    <name evidence="7" type="ORF">FRE64_14035</name>
</gene>
<dbReference type="KEGG" id="enn:FRE64_14035"/>
<feature type="domain" description="Ketopantoate reductase N-terminal" evidence="5">
    <location>
        <begin position="6"/>
        <end position="150"/>
    </location>
</feature>
<dbReference type="InterPro" id="IPR051402">
    <property type="entry name" value="KPR-Related"/>
</dbReference>
<evidence type="ECO:0000313" key="7">
    <source>
        <dbReference type="EMBL" id="QDZ40961.1"/>
    </source>
</evidence>
<reference evidence="7 8" key="1">
    <citation type="submission" date="2019-08" db="EMBL/GenBank/DDBJ databases">
        <title>Carotenoids and Carotenoid Binding Proteins in the Halophilic Cyanobacterium Euhalothece sp. ZM00.</title>
        <authorList>
            <person name="Cho S.M."/>
            <person name="Song J.Y."/>
            <person name="Park Y.-I."/>
        </authorList>
    </citation>
    <scope>NUCLEOTIDE SEQUENCE [LARGE SCALE GENOMIC DNA]</scope>
    <source>
        <strain evidence="7 8">Z-M001</strain>
    </source>
</reference>
<evidence type="ECO:0000313" key="8">
    <source>
        <dbReference type="Proteomes" id="UP000318453"/>
    </source>
</evidence>
<dbReference type="Pfam" id="PF08546">
    <property type="entry name" value="ApbA_C"/>
    <property type="match status" value="1"/>
</dbReference>
<keyword evidence="4" id="KW-0566">Pantothenate biosynthesis</keyword>
<dbReference type="RefSeq" id="WP_146296801.1">
    <property type="nucleotide sequence ID" value="NZ_CP042326.1"/>
</dbReference>
<evidence type="ECO:0000256" key="2">
    <source>
        <dbReference type="ARBA" id="ARBA00022857"/>
    </source>
</evidence>
<dbReference type="InterPro" id="IPR036291">
    <property type="entry name" value="NAD(P)-bd_dom_sf"/>
</dbReference>